<reference evidence="2 3" key="1">
    <citation type="submission" date="2022-05" db="EMBL/GenBank/DDBJ databases">
        <title>Genome Sequencing of Bee-Associated Microbes.</title>
        <authorList>
            <person name="Dunlap C."/>
        </authorList>
    </citation>
    <scope>NUCLEOTIDE SEQUENCE [LARGE SCALE GENOMIC DNA]</scope>
    <source>
        <strain evidence="2 3">CBP-1093</strain>
    </source>
</reference>
<comment type="caution">
    <text evidence="2">The sequence shown here is derived from an EMBL/GenBank/DDBJ whole genome shotgun (WGS) entry which is preliminary data.</text>
</comment>
<keyword evidence="1" id="KW-0812">Transmembrane</keyword>
<feature type="non-terminal residue" evidence="2">
    <location>
        <position position="1"/>
    </location>
</feature>
<protein>
    <submittedName>
        <fullName evidence="2">Uncharacterized protein</fullName>
    </submittedName>
</protein>
<evidence type="ECO:0000313" key="3">
    <source>
        <dbReference type="Proteomes" id="UP001527057"/>
    </source>
</evidence>
<gene>
    <name evidence="2" type="ORF">M5W27_13920</name>
</gene>
<keyword evidence="1" id="KW-0472">Membrane</keyword>
<evidence type="ECO:0000256" key="1">
    <source>
        <dbReference type="SAM" id="Phobius"/>
    </source>
</evidence>
<accession>A0ABT4F4A5</accession>
<feature type="transmembrane region" description="Helical" evidence="1">
    <location>
        <begin position="37"/>
        <end position="58"/>
    </location>
</feature>
<dbReference type="Proteomes" id="UP001527057">
    <property type="component" value="Unassembled WGS sequence"/>
</dbReference>
<evidence type="ECO:0000313" key="2">
    <source>
        <dbReference type="EMBL" id="MCY9576892.1"/>
    </source>
</evidence>
<feature type="transmembrane region" description="Helical" evidence="1">
    <location>
        <begin position="6"/>
        <end position="25"/>
    </location>
</feature>
<organism evidence="2 3">
    <name type="scientific">Bacillus xiamenensis</name>
    <dbReference type="NCBI Taxonomy" id="1178537"/>
    <lineage>
        <taxon>Bacteria</taxon>
        <taxon>Bacillati</taxon>
        <taxon>Bacillota</taxon>
        <taxon>Bacilli</taxon>
        <taxon>Bacillales</taxon>
        <taxon>Bacillaceae</taxon>
        <taxon>Bacillus</taxon>
    </lineage>
</organism>
<sequence>LMGSVPYAFTAFFVILAFITGNQIKFSESLFVYIKEISYQFIAVCLGAVLVFIVWTILTYRDKALLEELNGYKRLLQECLDEIPDRSF</sequence>
<keyword evidence="1" id="KW-1133">Transmembrane helix</keyword>
<name>A0ABT4F4A5_9BACI</name>
<dbReference type="EMBL" id="JAMDMH010000031">
    <property type="protein sequence ID" value="MCY9576892.1"/>
    <property type="molecule type" value="Genomic_DNA"/>
</dbReference>
<proteinExistence type="predicted"/>
<keyword evidence="3" id="KW-1185">Reference proteome</keyword>